<dbReference type="RefSeq" id="WP_368804462.1">
    <property type="nucleotide sequence ID" value="NZ_JAZHFV010000006.1"/>
</dbReference>
<sequence>MSPPIAALPMYDWPEVRAEVDAQWSRIRGALWEQGVEAPAHLVRRNADMPAVPGGIRDRTGRLVAPDPATLPPEELDYATLWRHPRLLFGQTCWGPLETTGLADHVRVISQPDYSECEGGSGELYSSAILMRGNETSMPSPDDGASWLPLELLRGKRFAYNEPHSMSGVLALERDLVDAGEGLSIFSSHLQTGGHRASITAVAEGRAEVCAIDCRSWSLFRRFEQDVGKPIRVVGWTARRKGLPYISACEFAPLHEAIRRAVVASS</sequence>
<dbReference type="PANTHER" id="PTHR35841:SF1">
    <property type="entry name" value="PHOSPHONATES-BINDING PERIPLASMIC PROTEIN"/>
    <property type="match status" value="1"/>
</dbReference>
<dbReference type="SUPFAM" id="SSF53850">
    <property type="entry name" value="Periplasmic binding protein-like II"/>
    <property type="match status" value="1"/>
</dbReference>
<evidence type="ECO:0000313" key="2">
    <source>
        <dbReference type="Proteomes" id="UP001559025"/>
    </source>
</evidence>
<name>A0ABV3WZX5_9HYPH</name>
<keyword evidence="2" id="KW-1185">Reference proteome</keyword>
<accession>A0ABV3WZX5</accession>
<dbReference type="Proteomes" id="UP001559025">
    <property type="component" value="Unassembled WGS sequence"/>
</dbReference>
<protein>
    <submittedName>
        <fullName evidence="1">PhnD/SsuA/transferrin family substrate-binding protein</fullName>
    </submittedName>
</protein>
<evidence type="ECO:0000313" key="1">
    <source>
        <dbReference type="EMBL" id="MEX4009569.1"/>
    </source>
</evidence>
<reference evidence="1 2" key="1">
    <citation type="submission" date="2024-01" db="EMBL/GenBank/DDBJ databases">
        <title>New evidence supports the origin of RcGTA from prophage.</title>
        <authorList>
            <person name="Xu Y."/>
            <person name="Liu B."/>
            <person name="Chen F."/>
        </authorList>
    </citation>
    <scope>NUCLEOTIDE SEQUENCE [LARGE SCALE GENOMIC DNA]</scope>
    <source>
        <strain evidence="1 2">CBW1107-2</strain>
    </source>
</reference>
<gene>
    <name evidence="1" type="ORF">V1479_19830</name>
</gene>
<proteinExistence type="predicted"/>
<organism evidence="1 2">
    <name type="scientific">Neoaquamicrobium sediminum</name>
    <dbReference type="NCBI Taxonomy" id="1849104"/>
    <lineage>
        <taxon>Bacteria</taxon>
        <taxon>Pseudomonadati</taxon>
        <taxon>Pseudomonadota</taxon>
        <taxon>Alphaproteobacteria</taxon>
        <taxon>Hyphomicrobiales</taxon>
        <taxon>Phyllobacteriaceae</taxon>
        <taxon>Neoaquamicrobium</taxon>
    </lineage>
</organism>
<dbReference type="PANTHER" id="PTHR35841">
    <property type="entry name" value="PHOSPHONATES-BINDING PERIPLASMIC PROTEIN"/>
    <property type="match status" value="1"/>
</dbReference>
<dbReference type="Gene3D" id="3.40.190.10">
    <property type="entry name" value="Periplasmic binding protein-like II"/>
    <property type="match status" value="1"/>
</dbReference>
<dbReference type="EMBL" id="JAZHFV010000006">
    <property type="protein sequence ID" value="MEX4009569.1"/>
    <property type="molecule type" value="Genomic_DNA"/>
</dbReference>
<dbReference type="Pfam" id="PF12974">
    <property type="entry name" value="Phosphonate-bd"/>
    <property type="match status" value="1"/>
</dbReference>
<comment type="caution">
    <text evidence="1">The sequence shown here is derived from an EMBL/GenBank/DDBJ whole genome shotgun (WGS) entry which is preliminary data.</text>
</comment>